<organism evidence="8 9">
    <name type="scientific">Butyrivibrio fibrisolvens DSM 3071</name>
    <dbReference type="NCBI Taxonomy" id="1121131"/>
    <lineage>
        <taxon>Bacteria</taxon>
        <taxon>Bacillati</taxon>
        <taxon>Bacillota</taxon>
        <taxon>Clostridia</taxon>
        <taxon>Lachnospirales</taxon>
        <taxon>Lachnospiraceae</taxon>
        <taxon>Butyrivibrio</taxon>
    </lineage>
</organism>
<dbReference type="STRING" id="1121131.SAMN02745229_03717"/>
<feature type="binding site" evidence="7">
    <location>
        <position position="142"/>
    </location>
    <ligand>
        <name>substrate</name>
    </ligand>
</feature>
<evidence type="ECO:0000256" key="5">
    <source>
        <dbReference type="ARBA" id="ARBA00022840"/>
    </source>
</evidence>
<comment type="similarity">
    <text evidence="7">Belongs to the shikimate kinase family.</text>
</comment>
<dbReference type="InterPro" id="IPR031322">
    <property type="entry name" value="Shikimate/glucono_kinase"/>
</dbReference>
<dbReference type="Pfam" id="PF01202">
    <property type="entry name" value="SKI"/>
    <property type="match status" value="1"/>
</dbReference>
<dbReference type="CDD" id="cd00464">
    <property type="entry name" value="SK"/>
    <property type="match status" value="1"/>
</dbReference>
<dbReference type="GO" id="GO:0009423">
    <property type="term" value="P:chorismate biosynthetic process"/>
    <property type="evidence" value="ECO:0007669"/>
    <property type="project" value="UniProtKB-UniRule"/>
</dbReference>
<evidence type="ECO:0000256" key="4">
    <source>
        <dbReference type="ARBA" id="ARBA00022777"/>
    </source>
</evidence>
<keyword evidence="6 7" id="KW-0057">Aromatic amino acid biosynthesis</keyword>
<name>A0A1M6EG55_BUTFI</name>
<dbReference type="GO" id="GO:0008652">
    <property type="term" value="P:amino acid biosynthetic process"/>
    <property type="evidence" value="ECO:0007669"/>
    <property type="project" value="UniProtKB-KW"/>
</dbReference>
<feature type="binding site" evidence="7">
    <location>
        <position position="42"/>
    </location>
    <ligand>
        <name>substrate</name>
    </ligand>
</feature>
<feature type="binding site" evidence="7">
    <location>
        <position position="125"/>
    </location>
    <ligand>
        <name>ATP</name>
        <dbReference type="ChEBI" id="CHEBI:30616"/>
    </ligand>
</feature>
<dbReference type="GO" id="GO:0004765">
    <property type="term" value="F:shikimate kinase activity"/>
    <property type="evidence" value="ECO:0007669"/>
    <property type="project" value="UniProtKB-UniRule"/>
</dbReference>
<keyword evidence="9" id="KW-1185">Reference proteome</keyword>
<evidence type="ECO:0000256" key="2">
    <source>
        <dbReference type="ARBA" id="ARBA00022679"/>
    </source>
</evidence>
<feature type="binding site" evidence="7">
    <location>
        <position position="24"/>
    </location>
    <ligand>
        <name>Mg(2+)</name>
        <dbReference type="ChEBI" id="CHEBI:18420"/>
    </ligand>
</feature>
<feature type="binding site" evidence="7">
    <location>
        <begin position="20"/>
        <end position="25"/>
    </location>
    <ligand>
        <name>ATP</name>
        <dbReference type="ChEBI" id="CHEBI:30616"/>
    </ligand>
</feature>
<keyword evidence="2 7" id="KW-0808">Transferase</keyword>
<evidence type="ECO:0000256" key="6">
    <source>
        <dbReference type="ARBA" id="ARBA00023141"/>
    </source>
</evidence>
<dbReference type="HAMAP" id="MF_00109">
    <property type="entry name" value="Shikimate_kinase"/>
    <property type="match status" value="1"/>
</dbReference>
<dbReference type="GO" id="GO:0005524">
    <property type="term" value="F:ATP binding"/>
    <property type="evidence" value="ECO:0007669"/>
    <property type="project" value="UniProtKB-UniRule"/>
</dbReference>
<accession>A0A1M6EG55</accession>
<dbReference type="Proteomes" id="UP000184278">
    <property type="component" value="Unassembled WGS sequence"/>
</dbReference>
<keyword evidence="7" id="KW-0479">Metal-binding</keyword>
<comment type="subunit">
    <text evidence="7">Monomer.</text>
</comment>
<comment type="subcellular location">
    <subcellularLocation>
        <location evidence="7">Cytoplasm</location>
    </subcellularLocation>
</comment>
<proteinExistence type="inferred from homology"/>
<dbReference type="GO" id="GO:0005829">
    <property type="term" value="C:cytosol"/>
    <property type="evidence" value="ECO:0007669"/>
    <property type="project" value="TreeGrafter"/>
</dbReference>
<keyword evidence="1 7" id="KW-0028">Amino-acid biosynthesis</keyword>
<evidence type="ECO:0000256" key="1">
    <source>
        <dbReference type="ARBA" id="ARBA00022605"/>
    </source>
</evidence>
<sequence>MTDRNTEHSKDNIILIGMPASGKSTLGVILAKVLGYKFIDSDILIQEKQERKLSQIIEDEGIDGFIEIENEVNASIDCEKTVISTGGSAVYGEKAMEHFKSIGKVVYLHVDYDRLVKRLSDIKQRGVVIREGQTFEQLYDERMKLYKKYADITVNEECENVEIVLADLIKQIEEG</sequence>
<dbReference type="InterPro" id="IPR027417">
    <property type="entry name" value="P-loop_NTPase"/>
</dbReference>
<comment type="function">
    <text evidence="7">Catalyzes the specific phosphorylation of the 3-hydroxyl group of shikimic acid using ATP as a cosubstrate.</text>
</comment>
<dbReference type="EMBL" id="FQXK01000043">
    <property type="protein sequence ID" value="SHI84278.1"/>
    <property type="molecule type" value="Genomic_DNA"/>
</dbReference>
<dbReference type="GO" id="GO:0000287">
    <property type="term" value="F:magnesium ion binding"/>
    <property type="evidence" value="ECO:0007669"/>
    <property type="project" value="UniProtKB-UniRule"/>
</dbReference>
<comment type="caution">
    <text evidence="7">Lacks conserved residue(s) required for the propagation of feature annotation.</text>
</comment>
<evidence type="ECO:0000256" key="3">
    <source>
        <dbReference type="ARBA" id="ARBA00022741"/>
    </source>
</evidence>
<dbReference type="EC" id="2.7.1.71" evidence="7"/>
<dbReference type="OrthoDB" id="9800332at2"/>
<comment type="catalytic activity">
    <reaction evidence="7">
        <text>shikimate + ATP = 3-phosphoshikimate + ADP + H(+)</text>
        <dbReference type="Rhea" id="RHEA:13121"/>
        <dbReference type="ChEBI" id="CHEBI:15378"/>
        <dbReference type="ChEBI" id="CHEBI:30616"/>
        <dbReference type="ChEBI" id="CHEBI:36208"/>
        <dbReference type="ChEBI" id="CHEBI:145989"/>
        <dbReference type="ChEBI" id="CHEBI:456216"/>
        <dbReference type="EC" id="2.7.1.71"/>
    </reaction>
</comment>
<protein>
    <recommendedName>
        <fullName evidence="7">Shikimate kinase</fullName>
        <shortName evidence="7">SK</shortName>
        <ecNumber evidence="7">2.7.1.71</ecNumber>
    </recommendedName>
</protein>
<keyword evidence="4 7" id="KW-0418">Kinase</keyword>
<keyword evidence="7" id="KW-0963">Cytoplasm</keyword>
<keyword evidence="7" id="KW-0460">Magnesium</keyword>
<dbReference type="UniPathway" id="UPA00053">
    <property type="reaction ID" value="UER00088"/>
</dbReference>
<keyword evidence="3 7" id="KW-0547">Nucleotide-binding</keyword>
<comment type="cofactor">
    <cofactor evidence="7">
        <name>Mg(2+)</name>
        <dbReference type="ChEBI" id="CHEBI:18420"/>
    </cofactor>
    <text evidence="7">Binds 1 Mg(2+) ion per subunit.</text>
</comment>
<dbReference type="PANTHER" id="PTHR21087:SF16">
    <property type="entry name" value="SHIKIMATE KINASE 1, CHLOROPLASTIC"/>
    <property type="match status" value="1"/>
</dbReference>
<dbReference type="GeneID" id="89510494"/>
<comment type="pathway">
    <text evidence="7">Metabolic intermediate biosynthesis; chorismate biosynthesis; chorismate from D-erythrose 4-phosphate and phosphoenolpyruvate: step 5/7.</text>
</comment>
<dbReference type="RefSeq" id="WP_073389984.1">
    <property type="nucleotide sequence ID" value="NZ_FQXK01000043.1"/>
</dbReference>
<dbReference type="SUPFAM" id="SSF52540">
    <property type="entry name" value="P-loop containing nucleoside triphosphate hydrolases"/>
    <property type="match status" value="1"/>
</dbReference>
<dbReference type="GO" id="GO:0009073">
    <property type="term" value="P:aromatic amino acid family biosynthetic process"/>
    <property type="evidence" value="ECO:0007669"/>
    <property type="project" value="UniProtKB-KW"/>
</dbReference>
<dbReference type="AlphaFoldDB" id="A0A1M6EG55"/>
<feature type="binding site" evidence="7">
    <location>
        <position position="87"/>
    </location>
    <ligand>
        <name>substrate</name>
    </ligand>
</feature>
<gene>
    <name evidence="7" type="primary">aroK</name>
    <name evidence="8" type="ORF">SAMN02745229_03717</name>
</gene>
<reference evidence="9" key="1">
    <citation type="submission" date="2016-11" db="EMBL/GenBank/DDBJ databases">
        <authorList>
            <person name="Varghese N."/>
            <person name="Submissions S."/>
        </authorList>
    </citation>
    <scope>NUCLEOTIDE SEQUENCE [LARGE SCALE GENOMIC DNA]</scope>
    <source>
        <strain evidence="9">DSM 3071</strain>
    </source>
</reference>
<keyword evidence="5 7" id="KW-0067">ATP-binding</keyword>
<dbReference type="PRINTS" id="PR01100">
    <property type="entry name" value="SHIKIMTKNASE"/>
</dbReference>
<dbReference type="InterPro" id="IPR000623">
    <property type="entry name" value="Shikimate_kinase/TSH1"/>
</dbReference>
<dbReference type="PANTHER" id="PTHR21087">
    <property type="entry name" value="SHIKIMATE KINASE"/>
    <property type="match status" value="1"/>
</dbReference>
<dbReference type="Gene3D" id="3.40.50.300">
    <property type="entry name" value="P-loop containing nucleotide triphosphate hydrolases"/>
    <property type="match status" value="1"/>
</dbReference>
<evidence type="ECO:0000313" key="9">
    <source>
        <dbReference type="Proteomes" id="UP000184278"/>
    </source>
</evidence>
<evidence type="ECO:0000256" key="7">
    <source>
        <dbReference type="HAMAP-Rule" id="MF_00109"/>
    </source>
</evidence>
<evidence type="ECO:0000313" key="8">
    <source>
        <dbReference type="EMBL" id="SHI84278.1"/>
    </source>
</evidence>